<dbReference type="InterPro" id="IPR029050">
    <property type="entry name" value="Immunoprotect_excell_Ig-like"/>
</dbReference>
<accession>A0A285EBL7</accession>
<protein>
    <recommendedName>
        <fullName evidence="6">DUF4352 domain-containing protein</fullName>
    </recommendedName>
</protein>
<evidence type="ECO:0000256" key="3">
    <source>
        <dbReference type="SAM" id="Phobius"/>
    </source>
</evidence>
<evidence type="ECO:0000256" key="2">
    <source>
        <dbReference type="SAM" id="MobiDB-lite"/>
    </source>
</evidence>
<feature type="transmembrane region" description="Helical" evidence="3">
    <location>
        <begin position="37"/>
        <end position="60"/>
    </location>
</feature>
<gene>
    <name evidence="4" type="ORF">SAMN06893097_104233</name>
</gene>
<evidence type="ECO:0000256" key="1">
    <source>
        <dbReference type="ARBA" id="ARBA00022729"/>
    </source>
</evidence>
<keyword evidence="5" id="KW-1185">Reference proteome</keyword>
<sequence length="260" mass="27213">MTEPVEPNAAPPKAAEPQPTLEQPALGPAPRSRRWTAVAAAAVVSLLVGGGIGAGVMAALSDPTESDEYQALEADLRDAERDAARAEDDSDAPASTSAAPTSSSEDPGVGVVGEPVTNQGVTLTVTGAQVVDVIELNETSYAPGSGFEEYTPTNPDPGGKFVVVQTHIVNNAQVSMDLTCSYPIANALIDSRDRQFDTIDSLYKLRGNPECNDQLQPGFEADMTYVYMVPADADIVGFAFADATDFSNPSSDYSAVRLNV</sequence>
<feature type="region of interest" description="Disordered" evidence="2">
    <location>
        <begin position="79"/>
        <end position="115"/>
    </location>
</feature>
<dbReference type="Gene3D" id="2.60.40.1240">
    <property type="match status" value="1"/>
</dbReference>
<keyword evidence="1" id="KW-0732">Signal</keyword>
<evidence type="ECO:0000313" key="5">
    <source>
        <dbReference type="Proteomes" id="UP000219514"/>
    </source>
</evidence>
<name>A0A285EBL7_9ACTN</name>
<dbReference type="OrthoDB" id="4237360at2"/>
<feature type="compositionally biased region" description="Low complexity" evidence="2">
    <location>
        <begin position="92"/>
        <end position="113"/>
    </location>
</feature>
<proteinExistence type="predicted"/>
<feature type="region of interest" description="Disordered" evidence="2">
    <location>
        <begin position="1"/>
        <end position="34"/>
    </location>
</feature>
<reference evidence="4 5" key="1">
    <citation type="submission" date="2017-09" db="EMBL/GenBank/DDBJ databases">
        <authorList>
            <person name="Ehlers B."/>
            <person name="Leendertz F.H."/>
        </authorList>
    </citation>
    <scope>NUCLEOTIDE SEQUENCE [LARGE SCALE GENOMIC DNA]</scope>
    <source>
        <strain evidence="4 5">DSM 46844</strain>
    </source>
</reference>
<dbReference type="AlphaFoldDB" id="A0A285EBL7"/>
<keyword evidence="3" id="KW-1133">Transmembrane helix</keyword>
<dbReference type="EMBL" id="OBDO01000004">
    <property type="protein sequence ID" value="SNX96518.1"/>
    <property type="molecule type" value="Genomic_DNA"/>
</dbReference>
<feature type="compositionally biased region" description="Low complexity" evidence="2">
    <location>
        <begin position="1"/>
        <end position="19"/>
    </location>
</feature>
<dbReference type="Proteomes" id="UP000219514">
    <property type="component" value="Unassembled WGS sequence"/>
</dbReference>
<evidence type="ECO:0000313" key="4">
    <source>
        <dbReference type="EMBL" id="SNX96518.1"/>
    </source>
</evidence>
<keyword evidence="3" id="KW-0472">Membrane</keyword>
<organism evidence="4 5">
    <name type="scientific">Geodermatophilus sabuli</name>
    <dbReference type="NCBI Taxonomy" id="1564158"/>
    <lineage>
        <taxon>Bacteria</taxon>
        <taxon>Bacillati</taxon>
        <taxon>Actinomycetota</taxon>
        <taxon>Actinomycetes</taxon>
        <taxon>Geodermatophilales</taxon>
        <taxon>Geodermatophilaceae</taxon>
        <taxon>Geodermatophilus</taxon>
    </lineage>
</organism>
<evidence type="ECO:0008006" key="6">
    <source>
        <dbReference type="Google" id="ProtNLM"/>
    </source>
</evidence>
<dbReference type="RefSeq" id="WP_097206528.1">
    <property type="nucleotide sequence ID" value="NZ_JACHXB010000002.1"/>
</dbReference>
<keyword evidence="3" id="KW-0812">Transmembrane</keyword>